<evidence type="ECO:0000259" key="1">
    <source>
        <dbReference type="PROSITE" id="PS50404"/>
    </source>
</evidence>
<sequence>MELLIGPRTYSTWSLRGWLVMKATGADFAVRDARYDTPEAKAALLAVSPSGFVPALTVDGELIWDTLAIAEWAAEHYPQAGLWPADPVARALARSVTAEMHSGFSALRTFCGMGPDHPIFGDARAETPSDPALDRDLARIVALLRQMRNRFGDDGPWLFGARSIADIFYTPVAARIRHYQIDLSGHGDDGVAQTYVEALLAHPDFRQWEMEAAQL</sequence>
<dbReference type="Pfam" id="PF13409">
    <property type="entry name" value="GST_N_2"/>
    <property type="match status" value="1"/>
</dbReference>
<dbReference type="PANTHER" id="PTHR42673">
    <property type="entry name" value="MALEYLACETOACETATE ISOMERASE"/>
    <property type="match status" value="1"/>
</dbReference>
<dbReference type="EMBL" id="CP080034">
    <property type="protein sequence ID" value="QYC10527.1"/>
    <property type="molecule type" value="Genomic_DNA"/>
</dbReference>
<dbReference type="CDD" id="cd03194">
    <property type="entry name" value="GST_C_3"/>
    <property type="match status" value="1"/>
</dbReference>
<dbReference type="Pfam" id="PF13410">
    <property type="entry name" value="GST_C_2"/>
    <property type="match status" value="1"/>
</dbReference>
<gene>
    <name evidence="2" type="ORF">KWG56_00430</name>
</gene>
<keyword evidence="3" id="KW-1185">Reference proteome</keyword>
<dbReference type="PANTHER" id="PTHR42673:SF4">
    <property type="entry name" value="MALEYLACETOACETATE ISOMERASE"/>
    <property type="match status" value="1"/>
</dbReference>
<proteinExistence type="predicted"/>
<dbReference type="InterPro" id="IPR004045">
    <property type="entry name" value="Glutathione_S-Trfase_N"/>
</dbReference>
<feature type="domain" description="GST N-terminal" evidence="1">
    <location>
        <begin position="1"/>
        <end position="81"/>
    </location>
</feature>
<dbReference type="GeneID" id="94373709"/>
<accession>A0ABX8TIB0</accession>
<evidence type="ECO:0000313" key="2">
    <source>
        <dbReference type="EMBL" id="QYC10527.1"/>
    </source>
</evidence>
<evidence type="ECO:0000313" key="3">
    <source>
        <dbReference type="Proteomes" id="UP000824334"/>
    </source>
</evidence>
<dbReference type="PROSITE" id="PS50404">
    <property type="entry name" value="GST_NTER"/>
    <property type="match status" value="1"/>
</dbReference>
<dbReference type="RefSeq" id="WP_219353280.1">
    <property type="nucleotide sequence ID" value="NZ_CP080034.1"/>
</dbReference>
<organism evidence="2 3">
    <name type="scientific">Brevundimonas nasdae</name>
    <dbReference type="NCBI Taxonomy" id="172043"/>
    <lineage>
        <taxon>Bacteria</taxon>
        <taxon>Pseudomonadati</taxon>
        <taxon>Pseudomonadota</taxon>
        <taxon>Alphaproteobacteria</taxon>
        <taxon>Caulobacterales</taxon>
        <taxon>Caulobacteraceae</taxon>
        <taxon>Brevundimonas</taxon>
    </lineage>
</organism>
<name>A0ABX8TIB0_9CAUL</name>
<protein>
    <submittedName>
        <fullName evidence="2">Glutathione S-transferase</fullName>
    </submittedName>
</protein>
<reference evidence="2 3" key="1">
    <citation type="submission" date="2021-07" db="EMBL/GenBank/DDBJ databases">
        <title>Isolation and characterization of bacteria from a gold mining with a capacity of golden bioaccumulation.</title>
        <authorList>
            <person name="Yang X.J."/>
        </authorList>
    </citation>
    <scope>NUCLEOTIDE SEQUENCE [LARGE SCALE GENOMIC DNA]</scope>
    <source>
        <strain evidence="2 3">Au29</strain>
    </source>
</reference>
<dbReference type="Proteomes" id="UP000824334">
    <property type="component" value="Chromosome"/>
</dbReference>